<reference evidence="3 4" key="1">
    <citation type="submission" date="2008-06" db="EMBL/GenBank/DDBJ databases">
        <title>Complete sequence of Pelodictyon phaeoclathratiforme BU-1.</title>
        <authorList>
            <consortium name="US DOE Joint Genome Institute"/>
            <person name="Lucas S."/>
            <person name="Copeland A."/>
            <person name="Lapidus A."/>
            <person name="Glavina del Rio T."/>
            <person name="Dalin E."/>
            <person name="Tice H."/>
            <person name="Bruce D."/>
            <person name="Goodwin L."/>
            <person name="Pitluck S."/>
            <person name="Schmutz J."/>
            <person name="Larimer F."/>
            <person name="Land M."/>
            <person name="Hauser L."/>
            <person name="Kyrpides N."/>
            <person name="Mikhailova N."/>
            <person name="Liu Z."/>
            <person name="Li T."/>
            <person name="Zhao F."/>
            <person name="Overmann J."/>
            <person name="Bryant D.A."/>
            <person name="Richardson P."/>
        </authorList>
    </citation>
    <scope>NUCLEOTIDE SEQUENCE [LARGE SCALE GENOMIC DNA]</scope>
    <source>
        <strain evidence="4">DSM 5477 / BU-1</strain>
    </source>
</reference>
<proteinExistence type="predicted"/>
<sequence length="68" mass="7169">MKNELQVSGMHCGGCELLVKEALEEVEGISAAEVSFLKGSVVVEYEPEVVSLALVTAVIEGQGFTVKS</sequence>
<dbReference type="CDD" id="cd00371">
    <property type="entry name" value="HMA"/>
    <property type="match status" value="1"/>
</dbReference>
<dbReference type="HOGENOM" id="CLU_134973_10_4_10"/>
<dbReference type="EMBL" id="CP001110">
    <property type="protein sequence ID" value="ACF44608.1"/>
    <property type="molecule type" value="Genomic_DNA"/>
</dbReference>
<accession>B4SET2</accession>
<evidence type="ECO:0000259" key="2">
    <source>
        <dbReference type="PROSITE" id="PS50846"/>
    </source>
</evidence>
<dbReference type="eggNOG" id="COG2608">
    <property type="taxonomic scope" value="Bacteria"/>
</dbReference>
<dbReference type="Proteomes" id="UP000002724">
    <property type="component" value="Chromosome"/>
</dbReference>
<gene>
    <name evidence="3" type="ordered locus">Ppha_2420</name>
</gene>
<dbReference type="InterPro" id="IPR006121">
    <property type="entry name" value="HMA_dom"/>
</dbReference>
<name>B4SET2_PELPB</name>
<dbReference type="InterPro" id="IPR036163">
    <property type="entry name" value="HMA_dom_sf"/>
</dbReference>
<dbReference type="STRING" id="324925.Ppha_2420"/>
<dbReference type="PROSITE" id="PS01047">
    <property type="entry name" value="HMA_1"/>
    <property type="match status" value="1"/>
</dbReference>
<dbReference type="Pfam" id="PF00403">
    <property type="entry name" value="HMA"/>
    <property type="match status" value="1"/>
</dbReference>
<dbReference type="Gene3D" id="3.30.70.100">
    <property type="match status" value="1"/>
</dbReference>
<dbReference type="KEGG" id="pph:Ppha_2420"/>
<keyword evidence="4" id="KW-1185">Reference proteome</keyword>
<evidence type="ECO:0000313" key="3">
    <source>
        <dbReference type="EMBL" id="ACF44608.1"/>
    </source>
</evidence>
<evidence type="ECO:0000256" key="1">
    <source>
        <dbReference type="ARBA" id="ARBA00022723"/>
    </source>
</evidence>
<feature type="domain" description="HMA" evidence="2">
    <location>
        <begin position="1"/>
        <end position="67"/>
    </location>
</feature>
<dbReference type="PROSITE" id="PS50846">
    <property type="entry name" value="HMA_2"/>
    <property type="match status" value="1"/>
</dbReference>
<dbReference type="AlphaFoldDB" id="B4SET2"/>
<organism evidence="3 4">
    <name type="scientific">Pelodictyon phaeoclathratiforme (strain DSM 5477 / BU-1)</name>
    <dbReference type="NCBI Taxonomy" id="324925"/>
    <lineage>
        <taxon>Bacteria</taxon>
        <taxon>Pseudomonadati</taxon>
        <taxon>Chlorobiota</taxon>
        <taxon>Chlorobiia</taxon>
        <taxon>Chlorobiales</taxon>
        <taxon>Chlorobiaceae</taxon>
        <taxon>Chlorobium/Pelodictyon group</taxon>
        <taxon>Pelodictyon</taxon>
    </lineage>
</organism>
<dbReference type="RefSeq" id="WP_012509082.1">
    <property type="nucleotide sequence ID" value="NC_011060.1"/>
</dbReference>
<dbReference type="InterPro" id="IPR017969">
    <property type="entry name" value="Heavy-metal-associated_CS"/>
</dbReference>
<dbReference type="GO" id="GO:0046872">
    <property type="term" value="F:metal ion binding"/>
    <property type="evidence" value="ECO:0007669"/>
    <property type="project" value="UniProtKB-KW"/>
</dbReference>
<dbReference type="SUPFAM" id="SSF55008">
    <property type="entry name" value="HMA, heavy metal-associated domain"/>
    <property type="match status" value="1"/>
</dbReference>
<protein>
    <submittedName>
        <fullName evidence="3">Heavy metal transport/detoxification protein</fullName>
    </submittedName>
</protein>
<evidence type="ECO:0000313" key="4">
    <source>
        <dbReference type="Proteomes" id="UP000002724"/>
    </source>
</evidence>
<keyword evidence="1" id="KW-0479">Metal-binding</keyword>